<dbReference type="SUPFAM" id="SSF51905">
    <property type="entry name" value="FAD/NAD(P)-binding domain"/>
    <property type="match status" value="1"/>
</dbReference>
<dbReference type="OrthoDB" id="9802771at2"/>
<dbReference type="RefSeq" id="WP_146922197.1">
    <property type="nucleotide sequence ID" value="NZ_CP042430.1"/>
</dbReference>
<evidence type="ECO:0000313" key="4">
    <source>
        <dbReference type="Proteomes" id="UP000321805"/>
    </source>
</evidence>
<accession>A0A5B8UB08</accession>
<dbReference type="EMBL" id="CP042430">
    <property type="protein sequence ID" value="QEC49832.1"/>
    <property type="molecule type" value="Genomic_DNA"/>
</dbReference>
<dbReference type="PANTHER" id="PTHR43755">
    <property type="match status" value="1"/>
</dbReference>
<evidence type="ECO:0000259" key="2">
    <source>
        <dbReference type="Pfam" id="PF07992"/>
    </source>
</evidence>
<dbReference type="Pfam" id="PF07992">
    <property type="entry name" value="Pyr_redox_2"/>
    <property type="match status" value="1"/>
</dbReference>
<dbReference type="Proteomes" id="UP000321805">
    <property type="component" value="Chromosome"/>
</dbReference>
<proteinExistence type="predicted"/>
<reference evidence="3 4" key="1">
    <citation type="journal article" date="2018" name="J. Microbiol.">
        <title>Baekduia soli gen. nov., sp. nov., a novel bacterium isolated from the soil of Baekdu Mountain and proposal of a novel family name, Baekduiaceae fam. nov.</title>
        <authorList>
            <person name="An D.S."/>
            <person name="Siddiqi M.Z."/>
            <person name="Kim K.H."/>
            <person name="Yu H.S."/>
            <person name="Im W.T."/>
        </authorList>
    </citation>
    <scope>NUCLEOTIDE SEQUENCE [LARGE SCALE GENOMIC DNA]</scope>
    <source>
        <strain evidence="3 4">BR7-21</strain>
    </source>
</reference>
<name>A0A5B8UB08_9ACTN</name>
<protein>
    <recommendedName>
        <fullName evidence="2">FAD/NAD(P)-binding domain-containing protein</fullName>
    </recommendedName>
</protein>
<dbReference type="KEGG" id="bsol:FSW04_21190"/>
<dbReference type="AlphaFoldDB" id="A0A5B8UB08"/>
<dbReference type="InterPro" id="IPR052541">
    <property type="entry name" value="SQRD"/>
</dbReference>
<dbReference type="GO" id="GO:0016491">
    <property type="term" value="F:oxidoreductase activity"/>
    <property type="evidence" value="ECO:0007669"/>
    <property type="project" value="InterPro"/>
</dbReference>
<dbReference type="Gene3D" id="3.50.50.60">
    <property type="entry name" value="FAD/NAD(P)-binding domain"/>
    <property type="match status" value="2"/>
</dbReference>
<dbReference type="PANTHER" id="PTHR43755:SF1">
    <property type="entry name" value="FAD-DEPENDENT PYRIDINE NUCLEOTIDE-DISULPHIDE OXIDOREDUCTASE"/>
    <property type="match status" value="1"/>
</dbReference>
<keyword evidence="4" id="KW-1185">Reference proteome</keyword>
<feature type="domain" description="FAD/NAD(P)-binding" evidence="2">
    <location>
        <begin position="7"/>
        <end position="297"/>
    </location>
</feature>
<evidence type="ECO:0000256" key="1">
    <source>
        <dbReference type="SAM" id="MobiDB-lite"/>
    </source>
</evidence>
<dbReference type="InterPro" id="IPR023753">
    <property type="entry name" value="FAD/NAD-binding_dom"/>
</dbReference>
<feature type="region of interest" description="Disordered" evidence="1">
    <location>
        <begin position="325"/>
        <end position="346"/>
    </location>
</feature>
<organism evidence="3 4">
    <name type="scientific">Baekduia soli</name>
    <dbReference type="NCBI Taxonomy" id="496014"/>
    <lineage>
        <taxon>Bacteria</taxon>
        <taxon>Bacillati</taxon>
        <taxon>Actinomycetota</taxon>
        <taxon>Thermoleophilia</taxon>
        <taxon>Solirubrobacterales</taxon>
        <taxon>Baekduiaceae</taxon>
        <taxon>Baekduia</taxon>
    </lineage>
</organism>
<sequence>MTAAPQTIVVAGGGVAGLELVLALDELAGPDVRITLLEPEDVYVEQAMTIAEVFEHGERARRPLAAILQGTRVALVHEALALVDPSRHVLRTASGAMIGYDRLVIAIGAAAVAFAPGVLSVEPRSVEGLRALAAEVADGTATHVGIVIPPGRHWSLPAYELALKLADHGAAVGRRPEITVVAPEPRPLSIFGEDAARTLAQRLEADGIAVLPRASAEVLPGPPPVVIVHPGRRTLTVDRVAALPRLRPRRIAGVGFPADGFLRVDAVGRVNGTPDVYAVGDATDGPVKLGSLAAQQAEATARHLAAPPEPGAGAAAPTRAVPRATLHGAPHVVPLPLPLGREPDPDAALKVAAPRLAARLSALSAPPPS</sequence>
<gene>
    <name evidence="3" type="ORF">FSW04_21190</name>
</gene>
<dbReference type="InterPro" id="IPR036188">
    <property type="entry name" value="FAD/NAD-bd_sf"/>
</dbReference>
<evidence type="ECO:0000313" key="3">
    <source>
        <dbReference type="EMBL" id="QEC49832.1"/>
    </source>
</evidence>